<dbReference type="Pfam" id="PF13432">
    <property type="entry name" value="TPR_16"/>
    <property type="match status" value="1"/>
</dbReference>
<dbReference type="InterPro" id="IPR017441">
    <property type="entry name" value="Protein_kinase_ATP_BS"/>
</dbReference>
<reference evidence="8 9" key="1">
    <citation type="submission" date="2019-03" db="EMBL/GenBank/DDBJ databases">
        <title>Genomic Encyclopedia of Type Strains, Phase IV (KMG-IV): sequencing the most valuable type-strain genomes for metagenomic binning, comparative biology and taxonomic classification.</title>
        <authorList>
            <person name="Goeker M."/>
        </authorList>
    </citation>
    <scope>NUCLEOTIDE SEQUENCE [LARGE SCALE GENOMIC DNA]</scope>
    <source>
        <strain evidence="8 9">DSM 21667</strain>
    </source>
</reference>
<dbReference type="GO" id="GO:0004674">
    <property type="term" value="F:protein serine/threonine kinase activity"/>
    <property type="evidence" value="ECO:0007669"/>
    <property type="project" value="UniProtKB-KW"/>
</dbReference>
<evidence type="ECO:0000256" key="1">
    <source>
        <dbReference type="ARBA" id="ARBA00022679"/>
    </source>
</evidence>
<keyword evidence="4 5" id="KW-0067">ATP-binding</keyword>
<dbReference type="Proteomes" id="UP000295293">
    <property type="component" value="Unassembled WGS sequence"/>
</dbReference>
<organism evidence="8 9">
    <name type="scientific">Tahibacter aquaticus</name>
    <dbReference type="NCBI Taxonomy" id="520092"/>
    <lineage>
        <taxon>Bacteria</taxon>
        <taxon>Pseudomonadati</taxon>
        <taxon>Pseudomonadota</taxon>
        <taxon>Gammaproteobacteria</taxon>
        <taxon>Lysobacterales</taxon>
        <taxon>Rhodanobacteraceae</taxon>
        <taxon>Tahibacter</taxon>
    </lineage>
</organism>
<dbReference type="GO" id="GO:0005524">
    <property type="term" value="F:ATP binding"/>
    <property type="evidence" value="ECO:0007669"/>
    <property type="project" value="UniProtKB-UniRule"/>
</dbReference>
<dbReference type="AlphaFoldDB" id="A0A4R6YY97"/>
<gene>
    <name evidence="8" type="ORF">DFR29_106126</name>
</gene>
<evidence type="ECO:0000256" key="5">
    <source>
        <dbReference type="PROSITE-ProRule" id="PRU10141"/>
    </source>
</evidence>
<dbReference type="InterPro" id="IPR008271">
    <property type="entry name" value="Ser/Thr_kinase_AS"/>
</dbReference>
<keyword evidence="3 8" id="KW-0418">Kinase</keyword>
<dbReference type="PROSITE" id="PS00107">
    <property type="entry name" value="PROTEIN_KINASE_ATP"/>
    <property type="match status" value="1"/>
</dbReference>
<dbReference type="InterPro" id="IPR011990">
    <property type="entry name" value="TPR-like_helical_dom_sf"/>
</dbReference>
<keyword evidence="9" id="KW-1185">Reference proteome</keyword>
<evidence type="ECO:0000259" key="7">
    <source>
        <dbReference type="PROSITE" id="PS50011"/>
    </source>
</evidence>
<dbReference type="SUPFAM" id="SSF48452">
    <property type="entry name" value="TPR-like"/>
    <property type="match status" value="3"/>
</dbReference>
<evidence type="ECO:0000256" key="6">
    <source>
        <dbReference type="SAM" id="MobiDB-lite"/>
    </source>
</evidence>
<evidence type="ECO:0000256" key="4">
    <source>
        <dbReference type="ARBA" id="ARBA00022840"/>
    </source>
</evidence>
<dbReference type="Pfam" id="PF13424">
    <property type="entry name" value="TPR_12"/>
    <property type="match status" value="2"/>
</dbReference>
<dbReference type="PROSITE" id="PS00108">
    <property type="entry name" value="PROTEIN_KINASE_ST"/>
    <property type="match status" value="1"/>
</dbReference>
<dbReference type="EMBL" id="SNZH01000006">
    <property type="protein sequence ID" value="TDR43981.1"/>
    <property type="molecule type" value="Genomic_DNA"/>
</dbReference>
<dbReference type="SMART" id="SM00028">
    <property type="entry name" value="TPR"/>
    <property type="match status" value="6"/>
</dbReference>
<dbReference type="PANTHER" id="PTHR43289">
    <property type="entry name" value="MITOGEN-ACTIVATED PROTEIN KINASE KINASE KINASE 20-RELATED"/>
    <property type="match status" value="1"/>
</dbReference>
<feature type="region of interest" description="Disordered" evidence="6">
    <location>
        <begin position="56"/>
        <end position="75"/>
    </location>
</feature>
<proteinExistence type="predicted"/>
<feature type="compositionally biased region" description="Polar residues" evidence="6">
    <location>
        <begin position="56"/>
        <end position="72"/>
    </location>
</feature>
<dbReference type="Gene3D" id="3.30.200.20">
    <property type="entry name" value="Phosphorylase Kinase, domain 1"/>
    <property type="match status" value="1"/>
</dbReference>
<dbReference type="CDD" id="cd14014">
    <property type="entry name" value="STKc_PknB_like"/>
    <property type="match status" value="1"/>
</dbReference>
<protein>
    <submittedName>
        <fullName evidence="8">Non-specific serine/threonine protein kinase/serine/threonine-protein kinase</fullName>
    </submittedName>
</protein>
<dbReference type="Gene3D" id="1.25.40.10">
    <property type="entry name" value="Tetratricopeptide repeat domain"/>
    <property type="match status" value="2"/>
</dbReference>
<dbReference type="SUPFAM" id="SSF56112">
    <property type="entry name" value="Protein kinase-like (PK-like)"/>
    <property type="match status" value="1"/>
</dbReference>
<feature type="domain" description="Protein kinase" evidence="7">
    <location>
        <begin position="82"/>
        <end position="352"/>
    </location>
</feature>
<feature type="binding site" evidence="5">
    <location>
        <position position="113"/>
    </location>
    <ligand>
        <name>ATP</name>
        <dbReference type="ChEBI" id="CHEBI:30616"/>
    </ligand>
</feature>
<dbReference type="PANTHER" id="PTHR43289:SF34">
    <property type="entry name" value="SERINE_THREONINE-PROTEIN KINASE YBDM-RELATED"/>
    <property type="match status" value="1"/>
</dbReference>
<dbReference type="SMART" id="SM00220">
    <property type="entry name" value="S_TKc"/>
    <property type="match status" value="1"/>
</dbReference>
<accession>A0A4R6YY97</accession>
<keyword evidence="1" id="KW-0808">Transferase</keyword>
<evidence type="ECO:0000313" key="9">
    <source>
        <dbReference type="Proteomes" id="UP000295293"/>
    </source>
</evidence>
<evidence type="ECO:0000313" key="8">
    <source>
        <dbReference type="EMBL" id="TDR43981.1"/>
    </source>
</evidence>
<dbReference type="InterPro" id="IPR000719">
    <property type="entry name" value="Prot_kinase_dom"/>
</dbReference>
<dbReference type="PROSITE" id="PS50011">
    <property type="entry name" value="PROTEIN_KINASE_DOM"/>
    <property type="match status" value="1"/>
</dbReference>
<dbReference type="Gene3D" id="1.10.510.10">
    <property type="entry name" value="Transferase(Phosphotransferase) domain 1"/>
    <property type="match status" value="1"/>
</dbReference>
<keyword evidence="8" id="KW-0723">Serine/threonine-protein kinase</keyword>
<dbReference type="RefSeq" id="WP_166654034.1">
    <property type="nucleotide sequence ID" value="NZ_SNZH01000006.1"/>
</dbReference>
<keyword evidence="2 5" id="KW-0547">Nucleotide-binding</keyword>
<dbReference type="Pfam" id="PF00069">
    <property type="entry name" value="Pkinase"/>
    <property type="match status" value="1"/>
</dbReference>
<dbReference type="InterPro" id="IPR011009">
    <property type="entry name" value="Kinase-like_dom_sf"/>
</dbReference>
<dbReference type="InterPro" id="IPR019734">
    <property type="entry name" value="TPR_rpt"/>
</dbReference>
<comment type="caution">
    <text evidence="8">The sequence shown here is derived from an EMBL/GenBank/DDBJ whole genome shotgun (WGS) entry which is preliminary data.</text>
</comment>
<evidence type="ECO:0000256" key="2">
    <source>
        <dbReference type="ARBA" id="ARBA00022741"/>
    </source>
</evidence>
<sequence>MHEADRWALVESMFDAAWELPEPERRAWLLAQPYAADVLDEVLRLLAAAGRSDGFLTTQDAPSASRESSSTPMLPDERAGAWRIVRAIGRGGMGDVYEVERADGHFAQRAALKRIARAGSGDWARFQVERATLARLEHPGIARLIDGGLLHDSHPFMVMELVDGLPIDAWCDRHGLDSAARVRLIVQVCDALTYAHGKLVVHRDLKPSNVLVDENGRARLIDFGVVHLADAAEPPHAAVPLSLAYAAPEQIEGAPVSTATDVYGVAATLYRLIAGRPPRDLTGLPGSVAIVKALEAPPAPLAALPLSTPSYSAARALLADLDAILFKALAPEAAARYATVSAFSDDLQHALDRGEVAARRHEPRHRLRRTLWRLKWPLAATAAIGASLAIGLGLSLRYANQAAHERDQARREQARLEAVQQSVFHMFRSAGELKGGSATAADVLEGAAQRIEDEFARDPAQAAPILHALGELYFLITDYEAAQPLLQRLAAADPAVIDPALIAAARYDLAQVLYRRSDAVGARPLLAQAQQFWANDPARWESRTIDSRLLQAQLTRSAGDHAAAVELLQGALARRIELSGPHHRETGIFHNNLGVARFSNGQIEAARASFRAATEVWRVAGLAQSPDALNTLNNWGSLELASGNLETAEPLLREAVALRRRLYGPSAATAALLNNYGKLLLQQSRPDAALPVLQDAAAMGAQFAGHGSLHHVAALAATAEAHLDLGHREAGAKDATTALDAALATLGPDHVGTALASLTVARLHLDQQRPREAAALLDEAERIAAASGPSGARLIAQAAALRSRLAPADPRAPPVADTAKPSP</sequence>
<name>A0A4R6YY97_9GAMM</name>
<evidence type="ECO:0000256" key="3">
    <source>
        <dbReference type="ARBA" id="ARBA00022777"/>
    </source>
</evidence>